<dbReference type="SUPFAM" id="SSF51316">
    <property type="entry name" value="Mss4-like"/>
    <property type="match status" value="1"/>
</dbReference>
<keyword evidence="3" id="KW-0862">Zinc</keyword>
<sequence length="136" mass="15075">MASGGCICGNLSYSYTGEPAVKALCHCSECKKLTGSVFGYHWLIPRDNLTITKGTPKTYEFTHSAGAKIKLSFCGDCGSTIYKEMDAERERPFFIVQAGTLDDQEPVNDEPNLELWVSKREKWVPVVNGAAQNEEF</sequence>
<keyword evidence="7" id="KW-1185">Reference proteome</keyword>
<evidence type="ECO:0000259" key="5">
    <source>
        <dbReference type="PROSITE" id="PS51891"/>
    </source>
</evidence>
<evidence type="ECO:0000256" key="2">
    <source>
        <dbReference type="ARBA" id="ARBA00022723"/>
    </source>
</evidence>
<organism evidence="6 7">
    <name type="scientific">Neonectria punicea</name>
    <dbReference type="NCBI Taxonomy" id="979145"/>
    <lineage>
        <taxon>Eukaryota</taxon>
        <taxon>Fungi</taxon>
        <taxon>Dikarya</taxon>
        <taxon>Ascomycota</taxon>
        <taxon>Pezizomycotina</taxon>
        <taxon>Sordariomycetes</taxon>
        <taxon>Hypocreomycetidae</taxon>
        <taxon>Hypocreales</taxon>
        <taxon>Nectriaceae</taxon>
        <taxon>Neonectria</taxon>
    </lineage>
</organism>
<dbReference type="InterPro" id="IPR011057">
    <property type="entry name" value="Mss4-like_sf"/>
</dbReference>
<feature type="domain" description="CENP-V/GFA" evidence="5">
    <location>
        <begin position="2"/>
        <end position="117"/>
    </location>
</feature>
<dbReference type="InterPro" id="IPR006913">
    <property type="entry name" value="CENP-V/GFA"/>
</dbReference>
<dbReference type="Proteomes" id="UP001498476">
    <property type="component" value="Unassembled WGS sequence"/>
</dbReference>
<reference evidence="6 7" key="1">
    <citation type="journal article" date="2025" name="Microbiol. Resour. Announc.">
        <title>Draft genome sequences for Neonectria magnoliae and Neonectria punicea, canker pathogens of Liriodendron tulipifera and Acer saccharum in West Virginia.</title>
        <authorList>
            <person name="Petronek H.M."/>
            <person name="Kasson M.T."/>
            <person name="Metheny A.M."/>
            <person name="Stauder C.M."/>
            <person name="Lovett B."/>
            <person name="Lynch S.C."/>
            <person name="Garnas J.R."/>
            <person name="Kasson L.R."/>
            <person name="Stajich J.E."/>
        </authorList>
    </citation>
    <scope>NUCLEOTIDE SEQUENCE [LARGE SCALE GENOMIC DNA]</scope>
    <source>
        <strain evidence="6 7">NRRL 64653</strain>
    </source>
</reference>
<dbReference type="EMBL" id="JAZAVJ010000079">
    <property type="protein sequence ID" value="KAK7415682.1"/>
    <property type="molecule type" value="Genomic_DNA"/>
</dbReference>
<dbReference type="PANTHER" id="PTHR33337:SF30">
    <property type="entry name" value="DUF636 DOMAIN PROTEIN (AFU_ORTHOLOGUE AFUA_1G03180)"/>
    <property type="match status" value="1"/>
</dbReference>
<keyword evidence="2" id="KW-0479">Metal-binding</keyword>
<evidence type="ECO:0000256" key="3">
    <source>
        <dbReference type="ARBA" id="ARBA00022833"/>
    </source>
</evidence>
<evidence type="ECO:0000313" key="6">
    <source>
        <dbReference type="EMBL" id="KAK7415682.1"/>
    </source>
</evidence>
<comment type="similarity">
    <text evidence="1">Belongs to the Gfa family.</text>
</comment>
<dbReference type="Pfam" id="PF04828">
    <property type="entry name" value="GFA"/>
    <property type="match status" value="1"/>
</dbReference>
<name>A0ABR1H466_9HYPO</name>
<evidence type="ECO:0000313" key="7">
    <source>
        <dbReference type="Proteomes" id="UP001498476"/>
    </source>
</evidence>
<proteinExistence type="inferred from homology"/>
<evidence type="ECO:0000256" key="1">
    <source>
        <dbReference type="ARBA" id="ARBA00005495"/>
    </source>
</evidence>
<protein>
    <recommendedName>
        <fullName evidence="5">CENP-V/GFA domain-containing protein</fullName>
    </recommendedName>
</protein>
<dbReference type="PANTHER" id="PTHR33337">
    <property type="entry name" value="GFA DOMAIN-CONTAINING PROTEIN"/>
    <property type="match status" value="1"/>
</dbReference>
<comment type="caution">
    <text evidence="6">The sequence shown here is derived from an EMBL/GenBank/DDBJ whole genome shotgun (WGS) entry which is preliminary data.</text>
</comment>
<gene>
    <name evidence="6" type="ORF">QQX98_005717</name>
</gene>
<keyword evidence="4" id="KW-0456">Lyase</keyword>
<dbReference type="PROSITE" id="PS51891">
    <property type="entry name" value="CENP_V_GFA"/>
    <property type="match status" value="1"/>
</dbReference>
<evidence type="ECO:0000256" key="4">
    <source>
        <dbReference type="ARBA" id="ARBA00023239"/>
    </source>
</evidence>
<dbReference type="Gene3D" id="3.90.1590.10">
    <property type="entry name" value="glutathione-dependent formaldehyde- activating enzyme (gfa)"/>
    <property type="match status" value="1"/>
</dbReference>
<accession>A0ABR1H466</accession>